<dbReference type="InterPro" id="IPR000859">
    <property type="entry name" value="CUB_dom"/>
</dbReference>
<evidence type="ECO:0000256" key="1">
    <source>
        <dbReference type="ARBA" id="ARBA00022737"/>
    </source>
</evidence>
<feature type="region of interest" description="Disordered" evidence="4">
    <location>
        <begin position="637"/>
        <end position="677"/>
    </location>
</feature>
<organism evidence="5">
    <name type="scientific">Cyprideis torosa</name>
    <dbReference type="NCBI Taxonomy" id="163714"/>
    <lineage>
        <taxon>Eukaryota</taxon>
        <taxon>Metazoa</taxon>
        <taxon>Ecdysozoa</taxon>
        <taxon>Arthropoda</taxon>
        <taxon>Crustacea</taxon>
        <taxon>Oligostraca</taxon>
        <taxon>Ostracoda</taxon>
        <taxon>Podocopa</taxon>
        <taxon>Podocopida</taxon>
        <taxon>Cytherocopina</taxon>
        <taxon>Cytheroidea</taxon>
        <taxon>Cytherideidae</taxon>
        <taxon>Cyprideis</taxon>
    </lineage>
</organism>
<feature type="region of interest" description="Disordered" evidence="4">
    <location>
        <begin position="27"/>
        <end position="47"/>
    </location>
</feature>
<accession>A0A7R8W3B3</accession>
<comment type="caution">
    <text evidence="3">Lacks conserved residue(s) required for the propagation of feature annotation.</text>
</comment>
<reference evidence="5" key="1">
    <citation type="submission" date="2020-11" db="EMBL/GenBank/DDBJ databases">
        <authorList>
            <person name="Tran Van P."/>
        </authorList>
    </citation>
    <scope>NUCLEOTIDE SEQUENCE</scope>
</reference>
<dbReference type="CDD" id="cd00041">
    <property type="entry name" value="CUB"/>
    <property type="match status" value="3"/>
</dbReference>
<dbReference type="InterPro" id="IPR035914">
    <property type="entry name" value="Sperma_CUB_dom_sf"/>
</dbReference>
<dbReference type="Pfam" id="PF00431">
    <property type="entry name" value="CUB"/>
    <property type="match status" value="4"/>
</dbReference>
<gene>
    <name evidence="5" type="ORF">CTOB1V02_LOCUS2013</name>
</gene>
<evidence type="ECO:0000256" key="4">
    <source>
        <dbReference type="SAM" id="MobiDB-lite"/>
    </source>
</evidence>
<name>A0A7R8W3B3_9CRUS</name>
<dbReference type="AlphaFoldDB" id="A0A7R8W3B3"/>
<dbReference type="OrthoDB" id="6369184at2759"/>
<evidence type="ECO:0000256" key="2">
    <source>
        <dbReference type="ARBA" id="ARBA00023157"/>
    </source>
</evidence>
<feature type="compositionally biased region" description="Pro residues" evidence="4">
    <location>
        <begin position="662"/>
        <end position="676"/>
    </location>
</feature>
<proteinExistence type="predicted"/>
<protein>
    <submittedName>
        <fullName evidence="5">Uncharacterized protein</fullName>
    </submittedName>
</protein>
<sequence>MKFPVTGKQAVSFSFFIGDTSSTSRLDVPSFPHHSLPETPSYPLPRKASFPRVSRRIPQHYRVHTVDIEARRLNDSSVDDCSVVDEDVQHTVDIEARRLNDSSVDDCSIVDEDVQHTVDIEARRLNDSSVDDCSVVDEDVQHTPNSVTSNSLLPPTSPGFATYQAVRVPFPSGEKELVFRFRTDDYGSGEGFWIEVTPVPGSCGGYDTSEDTDGRTVGCSRISADIEGTLEATSADNDSTRPCFLSVKRRDVGSSGPTSTECDASFFDVSFVLTSPGFPRPISEKAHCRYVIHRASPEVCQLELTFRHFDLPMSRGCVKDFLEVRRQRLCGPQQAFTILDFRDEDKLVLEFVSDGYGDPSRFKISVRQIPCQTITMPDLTSTPSYSSSGRYPGSHIEDETQCSKQIKEPTFEITSPNYPRPYPPNLNCEYSVVAMSAWGICYLDIEFLADLDFGTSNNCEQDFLAINGEKFCDHQPSGATRRFEFREGIKYINFVSDYTGAGSGFYIRGKQVPCGATCDEVIKQNQFSIVSPSYPRPYKNEMECTYFIKRMPGMCGIKLRFHAFDIERSEGCRGDYLKVGLERFCGQMSGLERELSFDGQDMVPIRFHSDGYGTASGFQIDGTQQQCADLSYPPLTSTTTHRSTSPVWPTFPETVPTQWRPPLRPSTAGPPDPTKPPVRCNTVHTDLRGSIQSVDYPEPYPCGLGCIHIIHRIAGYCSVEFQVTDLDIEESDRCFFDWLMIGKERLCGKQSGKTIVVPFTLQTMELKFKSDFYNSGRGYQLEYIQRPCSDAAGEGERILTTTPYPLLGGGITSLGGLNFLWVTAQRPYFSMYFDWKNLSGASKTFSLSMDKDTVDIPFKTHKWRLEETSLSSLISKEPERVLVQGIKCTSVKGLVDSTLM</sequence>
<dbReference type="PANTHER" id="PTHR24251">
    <property type="entry name" value="OVOCHYMASE-RELATED"/>
    <property type="match status" value="1"/>
</dbReference>
<feature type="compositionally biased region" description="Polar residues" evidence="4">
    <location>
        <begin position="637"/>
        <end position="647"/>
    </location>
</feature>
<dbReference type="PROSITE" id="PS01180">
    <property type="entry name" value="CUB"/>
    <property type="match status" value="4"/>
</dbReference>
<evidence type="ECO:0000313" key="5">
    <source>
        <dbReference type="EMBL" id="CAD7224043.1"/>
    </source>
</evidence>
<dbReference type="SMART" id="SM00042">
    <property type="entry name" value="CUB"/>
    <property type="match status" value="4"/>
</dbReference>
<dbReference type="Gene3D" id="2.60.120.290">
    <property type="entry name" value="Spermadhesin, CUB domain"/>
    <property type="match status" value="4"/>
</dbReference>
<dbReference type="SUPFAM" id="SSF49854">
    <property type="entry name" value="Spermadhesin, CUB domain"/>
    <property type="match status" value="4"/>
</dbReference>
<dbReference type="EMBL" id="OB660297">
    <property type="protein sequence ID" value="CAD7224043.1"/>
    <property type="molecule type" value="Genomic_DNA"/>
</dbReference>
<keyword evidence="1" id="KW-0677">Repeat</keyword>
<keyword evidence="2" id="KW-1015">Disulfide bond</keyword>
<evidence type="ECO:0000256" key="3">
    <source>
        <dbReference type="PROSITE-ProRule" id="PRU00059"/>
    </source>
</evidence>